<dbReference type="PROSITE" id="PS51462">
    <property type="entry name" value="NUDIX"/>
    <property type="match status" value="1"/>
</dbReference>
<keyword evidence="2" id="KW-0378">Hydrolase</keyword>
<dbReference type="RefSeq" id="WP_099149526.1">
    <property type="nucleotide sequence ID" value="NZ_PDUD01000011.1"/>
</dbReference>
<evidence type="ECO:0000313" key="2">
    <source>
        <dbReference type="EMBL" id="PHN07192.1"/>
    </source>
</evidence>
<dbReference type="Pfam" id="PF00293">
    <property type="entry name" value="NUDIX"/>
    <property type="match status" value="1"/>
</dbReference>
<dbReference type="PANTHER" id="PTHR43736:SF4">
    <property type="entry name" value="SLR1690 PROTEIN"/>
    <property type="match status" value="1"/>
</dbReference>
<keyword evidence="3" id="KW-1185">Reference proteome</keyword>
<accession>A0A2D0NFB6</accession>
<dbReference type="Proteomes" id="UP000223913">
    <property type="component" value="Unassembled WGS sequence"/>
</dbReference>
<dbReference type="EMBL" id="PDUD01000011">
    <property type="protein sequence ID" value="PHN07192.1"/>
    <property type="molecule type" value="Genomic_DNA"/>
</dbReference>
<evidence type="ECO:0000259" key="1">
    <source>
        <dbReference type="PROSITE" id="PS51462"/>
    </source>
</evidence>
<dbReference type="Pfam" id="PF21906">
    <property type="entry name" value="WHD_NrtR"/>
    <property type="match status" value="1"/>
</dbReference>
<sequence length="241" mass="28255">MTELNNFFKSAFTVDNVIFGFDEGDLKVLLIKRGEEPFKNRWALPGYFVYPNEDLDTAAKRVLEEMTGIRNVFLEQVKTFGAVNRHPFGRVITVAYFSLIRIDNYEVQTSSAVARKAEWHSVSKLKNLPFDHQEILDACFQRLKWMVRYRPVGFELLPNKFTLTELQHLYEAILETELEKRNFRKKILSMNLLIDLDETQEGVAHRPARLYKFDKDKYEQLLADGFNFELKEGKKKMEGVS</sequence>
<dbReference type="SUPFAM" id="SSF55811">
    <property type="entry name" value="Nudix"/>
    <property type="match status" value="1"/>
</dbReference>
<dbReference type="OrthoDB" id="9786141at2"/>
<organism evidence="2 3">
    <name type="scientific">Flavilitoribacter nigricans (strain ATCC 23147 / DSM 23189 / NBRC 102662 / NCIMB 1420 / SS-2)</name>
    <name type="common">Lewinella nigricans</name>
    <dbReference type="NCBI Taxonomy" id="1122177"/>
    <lineage>
        <taxon>Bacteria</taxon>
        <taxon>Pseudomonadati</taxon>
        <taxon>Bacteroidota</taxon>
        <taxon>Saprospiria</taxon>
        <taxon>Saprospirales</taxon>
        <taxon>Lewinellaceae</taxon>
        <taxon>Flavilitoribacter</taxon>
    </lineage>
</organism>
<dbReference type="InterPro" id="IPR036388">
    <property type="entry name" value="WH-like_DNA-bd_sf"/>
</dbReference>
<comment type="caution">
    <text evidence="2">The sequence shown here is derived from an EMBL/GenBank/DDBJ whole genome shotgun (WGS) entry which is preliminary data.</text>
</comment>
<dbReference type="InterPro" id="IPR054105">
    <property type="entry name" value="WHD_NrtR"/>
</dbReference>
<dbReference type="AlphaFoldDB" id="A0A2D0NFB6"/>
<dbReference type="GO" id="GO:0016787">
    <property type="term" value="F:hydrolase activity"/>
    <property type="evidence" value="ECO:0007669"/>
    <property type="project" value="UniProtKB-KW"/>
</dbReference>
<dbReference type="PANTHER" id="PTHR43736">
    <property type="entry name" value="ADP-RIBOSE PYROPHOSPHATASE"/>
    <property type="match status" value="1"/>
</dbReference>
<dbReference type="Gene3D" id="3.90.79.10">
    <property type="entry name" value="Nucleoside Triphosphate Pyrophosphohydrolase"/>
    <property type="match status" value="1"/>
</dbReference>
<reference evidence="2 3" key="1">
    <citation type="submission" date="2017-10" db="EMBL/GenBank/DDBJ databases">
        <title>The draft genome sequence of Lewinella nigricans NBRC 102662.</title>
        <authorList>
            <person name="Wang K."/>
        </authorList>
    </citation>
    <scope>NUCLEOTIDE SEQUENCE [LARGE SCALE GENOMIC DNA]</scope>
    <source>
        <strain evidence="2 3">NBRC 102662</strain>
    </source>
</reference>
<dbReference type="InterPro" id="IPR015797">
    <property type="entry name" value="NUDIX_hydrolase-like_dom_sf"/>
</dbReference>
<feature type="domain" description="Nudix hydrolase" evidence="1">
    <location>
        <begin position="11"/>
        <end position="143"/>
    </location>
</feature>
<dbReference type="CDD" id="cd18873">
    <property type="entry name" value="NUDIX_NadM_like"/>
    <property type="match status" value="1"/>
</dbReference>
<dbReference type="InterPro" id="IPR036390">
    <property type="entry name" value="WH_DNA-bd_sf"/>
</dbReference>
<dbReference type="InterPro" id="IPR000086">
    <property type="entry name" value="NUDIX_hydrolase_dom"/>
</dbReference>
<dbReference type="SUPFAM" id="SSF46785">
    <property type="entry name" value="Winged helix' DNA-binding domain"/>
    <property type="match status" value="1"/>
</dbReference>
<dbReference type="Gene3D" id="1.10.10.10">
    <property type="entry name" value="Winged helix-like DNA-binding domain superfamily/Winged helix DNA-binding domain"/>
    <property type="match status" value="1"/>
</dbReference>
<proteinExistence type="predicted"/>
<protein>
    <submittedName>
        <fullName evidence="2">NUDIX hydrolase</fullName>
    </submittedName>
</protein>
<evidence type="ECO:0000313" key="3">
    <source>
        <dbReference type="Proteomes" id="UP000223913"/>
    </source>
</evidence>
<name>A0A2D0NFB6_FLAN2</name>
<gene>
    <name evidence="2" type="ORF">CRP01_08180</name>
</gene>